<feature type="region of interest" description="Disordered" evidence="1">
    <location>
        <begin position="29"/>
        <end position="81"/>
    </location>
</feature>
<evidence type="ECO:0000313" key="2">
    <source>
        <dbReference type="EMBL" id="CAB1455362.1"/>
    </source>
</evidence>
<dbReference type="AlphaFoldDB" id="A0A9N7VLX1"/>
<gene>
    <name evidence="2" type="ORF">PLEPLA_LOCUS43137</name>
</gene>
<organism evidence="2 3">
    <name type="scientific">Pleuronectes platessa</name>
    <name type="common">European plaice</name>
    <dbReference type="NCBI Taxonomy" id="8262"/>
    <lineage>
        <taxon>Eukaryota</taxon>
        <taxon>Metazoa</taxon>
        <taxon>Chordata</taxon>
        <taxon>Craniata</taxon>
        <taxon>Vertebrata</taxon>
        <taxon>Euteleostomi</taxon>
        <taxon>Actinopterygii</taxon>
        <taxon>Neopterygii</taxon>
        <taxon>Teleostei</taxon>
        <taxon>Neoteleostei</taxon>
        <taxon>Acanthomorphata</taxon>
        <taxon>Carangaria</taxon>
        <taxon>Pleuronectiformes</taxon>
        <taxon>Pleuronectoidei</taxon>
        <taxon>Pleuronectidae</taxon>
        <taxon>Pleuronectes</taxon>
    </lineage>
</organism>
<sequence length="205" mass="22325">MATSGKQPRSSYFSPVELEILMTAYAETNRKKAEARKTGGGPPPPPLTEAEKMALSQNSGRPIAEGISGGSSSDPPTPQVTGAYIREPCWKLQWGRRSINLHSTAYLRRTDAFTETGREGLLCVLRVQAQQAAAVLTYSGTAAQSLDDSSEDENMASSSQEKQYRCASAPRSLLQPPLLMLTSCLHHTKQQTWIDRPFSRAAPSL</sequence>
<keyword evidence="3" id="KW-1185">Reference proteome</keyword>
<accession>A0A9N7VLX1</accession>
<evidence type="ECO:0000313" key="3">
    <source>
        <dbReference type="Proteomes" id="UP001153269"/>
    </source>
</evidence>
<name>A0A9N7VLX1_PLEPL</name>
<proteinExistence type="predicted"/>
<protein>
    <submittedName>
        <fullName evidence="2">Uncharacterized protein</fullName>
    </submittedName>
</protein>
<feature type="region of interest" description="Disordered" evidence="1">
    <location>
        <begin position="143"/>
        <end position="162"/>
    </location>
</feature>
<evidence type="ECO:0000256" key="1">
    <source>
        <dbReference type="SAM" id="MobiDB-lite"/>
    </source>
</evidence>
<comment type="caution">
    <text evidence="2">The sequence shown here is derived from an EMBL/GenBank/DDBJ whole genome shotgun (WGS) entry which is preliminary data.</text>
</comment>
<reference evidence="2" key="1">
    <citation type="submission" date="2020-03" db="EMBL/GenBank/DDBJ databases">
        <authorList>
            <person name="Weist P."/>
        </authorList>
    </citation>
    <scope>NUCLEOTIDE SEQUENCE</scope>
</reference>
<dbReference type="EMBL" id="CADEAL010004251">
    <property type="protein sequence ID" value="CAB1455362.1"/>
    <property type="molecule type" value="Genomic_DNA"/>
</dbReference>
<dbReference type="Proteomes" id="UP001153269">
    <property type="component" value="Unassembled WGS sequence"/>
</dbReference>